<evidence type="ECO:0000313" key="1">
    <source>
        <dbReference type="EMBL" id="SOS40010.1"/>
    </source>
</evidence>
<reference evidence="1 2" key="1">
    <citation type="submission" date="2017-11" db="EMBL/GenBank/DDBJ databases">
        <authorList>
            <person name="Han C.G."/>
        </authorList>
    </citation>
    <scope>NUCLEOTIDE SEQUENCE [LARGE SCALE GENOMIC DNA]</scope>
    <source>
        <strain evidence="1">CFBP3840</strain>
    </source>
</reference>
<protein>
    <submittedName>
        <fullName evidence="1">Uncharacterized protein</fullName>
    </submittedName>
</protein>
<dbReference type="EMBL" id="LT963409">
    <property type="protein sequence ID" value="SOS40010.1"/>
    <property type="molecule type" value="Genomic_DNA"/>
</dbReference>
<accession>A0A2K4WVR8</accession>
<organism evidence="1 2">
    <name type="scientific">Pseudomonas syringae</name>
    <dbReference type="NCBI Taxonomy" id="317"/>
    <lineage>
        <taxon>Bacteria</taxon>
        <taxon>Pseudomonadati</taxon>
        <taxon>Pseudomonadota</taxon>
        <taxon>Gammaproteobacteria</taxon>
        <taxon>Pseudomonadales</taxon>
        <taxon>Pseudomonadaceae</taxon>
        <taxon>Pseudomonas</taxon>
    </lineage>
</organism>
<evidence type="ECO:0000313" key="2">
    <source>
        <dbReference type="Proteomes" id="UP000238095"/>
    </source>
</evidence>
<dbReference type="Proteomes" id="UP000238095">
    <property type="component" value="Chromosome 1"/>
</dbReference>
<gene>
    <name evidence="1" type="ORF">CFBP3840_02967</name>
</gene>
<proteinExistence type="predicted"/>
<dbReference type="RefSeq" id="WP_010410828.1">
    <property type="nucleotide sequence ID" value="NZ_CP074411.1"/>
</dbReference>
<sequence length="45" mass="4870">MIDMIKDHGTQEAKPVSAEDVKRIEDAIAAFSPEAKEKLAAKASK</sequence>
<dbReference type="AlphaFoldDB" id="A0A2K4WVR8"/>
<name>A0A2K4WVR8_PSESX</name>